<feature type="compositionally biased region" description="Low complexity" evidence="6">
    <location>
        <begin position="348"/>
        <end position="393"/>
    </location>
</feature>
<dbReference type="Gene3D" id="3.30.450.40">
    <property type="match status" value="1"/>
</dbReference>
<dbReference type="InterPro" id="IPR009057">
    <property type="entry name" value="Homeodomain-like_sf"/>
</dbReference>
<keyword evidence="3" id="KW-0805">Transcription regulation</keyword>
<keyword evidence="5" id="KW-0804">Transcription</keyword>
<dbReference type="Gene3D" id="3.40.50.300">
    <property type="entry name" value="P-loop containing nucleotide triphosphate hydrolases"/>
    <property type="match status" value="1"/>
</dbReference>
<dbReference type="InterPro" id="IPR003018">
    <property type="entry name" value="GAF"/>
</dbReference>
<evidence type="ECO:0000256" key="4">
    <source>
        <dbReference type="ARBA" id="ARBA00023125"/>
    </source>
</evidence>
<comment type="caution">
    <text evidence="8">The sequence shown here is derived from an EMBL/GenBank/DDBJ whole genome shotgun (WGS) entry which is preliminary data.</text>
</comment>
<evidence type="ECO:0000256" key="5">
    <source>
        <dbReference type="ARBA" id="ARBA00023163"/>
    </source>
</evidence>
<evidence type="ECO:0000256" key="6">
    <source>
        <dbReference type="SAM" id="MobiDB-lite"/>
    </source>
</evidence>
<evidence type="ECO:0000259" key="7">
    <source>
        <dbReference type="PROSITE" id="PS50045"/>
    </source>
</evidence>
<dbReference type="SUPFAM" id="SSF46689">
    <property type="entry name" value="Homeodomain-like"/>
    <property type="match status" value="1"/>
</dbReference>
<dbReference type="AlphaFoldDB" id="A0A100JMF1"/>
<dbReference type="Proteomes" id="UP000067448">
    <property type="component" value="Unassembled WGS sequence"/>
</dbReference>
<dbReference type="Pfam" id="PF01590">
    <property type="entry name" value="GAF"/>
    <property type="match status" value="1"/>
</dbReference>
<evidence type="ECO:0000256" key="2">
    <source>
        <dbReference type="ARBA" id="ARBA00022840"/>
    </source>
</evidence>
<feature type="region of interest" description="Disordered" evidence="6">
    <location>
        <begin position="336"/>
        <end position="393"/>
    </location>
</feature>
<name>A0A100JMF1_STRSC</name>
<protein>
    <submittedName>
        <fullName evidence="8">Arginine utilization regulatory protein RocR</fullName>
    </submittedName>
</protein>
<keyword evidence="4" id="KW-0238">DNA-binding</keyword>
<dbReference type="Pfam" id="PF02954">
    <property type="entry name" value="HTH_8"/>
    <property type="match status" value="1"/>
</dbReference>
<proteinExistence type="predicted"/>
<dbReference type="PRINTS" id="PR01590">
    <property type="entry name" value="HTHFIS"/>
</dbReference>
<dbReference type="Pfam" id="PF25601">
    <property type="entry name" value="AAA_lid_14"/>
    <property type="match status" value="1"/>
</dbReference>
<gene>
    <name evidence="8" type="primary">rocR</name>
    <name evidence="8" type="ORF">SsS58_02584</name>
</gene>
<dbReference type="InterPro" id="IPR002197">
    <property type="entry name" value="HTH_Fis"/>
</dbReference>
<dbReference type="InterPro" id="IPR029016">
    <property type="entry name" value="GAF-like_dom_sf"/>
</dbReference>
<reference evidence="9" key="1">
    <citation type="submission" date="2015-11" db="EMBL/GenBank/DDBJ databases">
        <authorList>
            <consortium name="Cross-ministerial Strategic Innovation Promotion Program (SIP) consortium"/>
            <person name="Tomihama T."/>
            <person name="Ikenaga M."/>
            <person name="Sakai M."/>
            <person name="Okubo T."/>
            <person name="Ikeda S."/>
        </authorList>
    </citation>
    <scope>NUCLEOTIDE SEQUENCE [LARGE SCALE GENOMIC DNA]</scope>
    <source>
        <strain evidence="9">S58</strain>
    </source>
</reference>
<reference evidence="8 9" key="2">
    <citation type="journal article" date="2016" name="Genome Announc.">
        <title>Draft Genome Sequences of Streptomyces scabiei S58, Streptomyces turgidiscabies T45, and Streptomyces acidiscabies a10, the Pathogens of Potato Common Scab, Isolated in Japan.</title>
        <authorList>
            <person name="Tomihama T."/>
            <person name="Nishi Y."/>
            <person name="Sakai M."/>
            <person name="Ikenaga M."/>
            <person name="Okubo T."/>
            <person name="Ikeda S."/>
        </authorList>
    </citation>
    <scope>NUCLEOTIDE SEQUENCE [LARGE SCALE GENOMIC DNA]</scope>
    <source>
        <strain evidence="8 9">S58</strain>
    </source>
</reference>
<evidence type="ECO:0000313" key="8">
    <source>
        <dbReference type="EMBL" id="GAQ62224.1"/>
    </source>
</evidence>
<dbReference type="Gene3D" id="1.10.10.60">
    <property type="entry name" value="Homeodomain-like"/>
    <property type="match status" value="1"/>
</dbReference>
<dbReference type="PANTHER" id="PTHR32071">
    <property type="entry name" value="TRANSCRIPTIONAL REGULATORY PROTEIN"/>
    <property type="match status" value="1"/>
</dbReference>
<feature type="region of interest" description="Disordered" evidence="6">
    <location>
        <begin position="1"/>
        <end position="37"/>
    </location>
</feature>
<reference evidence="9" key="3">
    <citation type="submission" date="2016-02" db="EMBL/GenBank/DDBJ databases">
        <title>Draft genome of pathogenic Streptomyces sp. in Japan.</title>
        <authorList>
            <person name="Tomihama T."/>
            <person name="Ikenaga M."/>
            <person name="Sakai M."/>
            <person name="Okubo T."/>
            <person name="Ikeda S."/>
        </authorList>
    </citation>
    <scope>NUCLEOTIDE SEQUENCE [LARGE SCALE GENOMIC DNA]</scope>
    <source>
        <strain evidence="9">S58</strain>
    </source>
</reference>
<dbReference type="InterPro" id="IPR002078">
    <property type="entry name" value="Sigma_54_int"/>
</dbReference>
<dbReference type="EMBL" id="BCMM01000010">
    <property type="protein sequence ID" value="GAQ62224.1"/>
    <property type="molecule type" value="Genomic_DNA"/>
</dbReference>
<accession>A0A100JMF1</accession>
<evidence type="ECO:0000256" key="3">
    <source>
        <dbReference type="ARBA" id="ARBA00023015"/>
    </source>
</evidence>
<keyword evidence="2" id="KW-0067">ATP-binding</keyword>
<evidence type="ECO:0000256" key="1">
    <source>
        <dbReference type="ARBA" id="ARBA00022741"/>
    </source>
</evidence>
<dbReference type="GO" id="GO:0005524">
    <property type="term" value="F:ATP binding"/>
    <property type="evidence" value="ECO:0007669"/>
    <property type="project" value="UniProtKB-KW"/>
</dbReference>
<dbReference type="GO" id="GO:0043565">
    <property type="term" value="F:sequence-specific DNA binding"/>
    <property type="evidence" value="ECO:0007669"/>
    <property type="project" value="InterPro"/>
</dbReference>
<dbReference type="PROSITE" id="PS50045">
    <property type="entry name" value="SIGMA54_INTERACT_4"/>
    <property type="match status" value="1"/>
</dbReference>
<feature type="domain" description="Sigma-54 factor interaction" evidence="7">
    <location>
        <begin position="520"/>
        <end position="637"/>
    </location>
</feature>
<dbReference type="InterPro" id="IPR027417">
    <property type="entry name" value="P-loop_NTPase"/>
</dbReference>
<dbReference type="GO" id="GO:0006355">
    <property type="term" value="P:regulation of DNA-templated transcription"/>
    <property type="evidence" value="ECO:0007669"/>
    <property type="project" value="InterPro"/>
</dbReference>
<sequence>MGVSIKDSARGLPDGGRSGYGDGTRPRGPAARADLTESARADAGFSISPGTVSGVVTTAERLPVHPALESLGRARELFLAGRQLPDGVPEEVAASWRRARFLGLRHDGPGPAGDTARGSAAAPRDAVRREGCHLLSAARPVLERLAPVVGAGRAALLLTDERLRVLWATGRAPAARCREDLSEQVAGNNSAALALRTRRRAEVHGPEHFLDLWQDVSAVSVPVLAPETGRAVGTVTVTTALCADRGPHPWASLAEAAAGAVEAELLARSRPDERVLLDAYLRASRERRRAVVALDGRNRLVSEAAGRLLSPEGLDALERSVVALLRDGVGEGRFPAADLPGSAGPGGPVAAEPGRGAGTARSGAGWVSAAVSAGGPGAESTAGSPAVAGAGAPAPVSVTAGAPGSYRVRLPDGVRCSAKVSPVAHRGSVIGAVAVLEPLGAVTAVPPRRGAVALAGHSVPWRHVVGRATELARSPEPLLLVGERGTGKTALARELTPELLVVDAAEGELGSVLHALREGHALLIRHVERLAQPDLATLNSLLAAQPGTPLLATYTPGTPLGPCLQRFLDRLAARSVTLPALRERPEDVRDLLTAVAPKPEPGQPPLTWTLDALRALERHPWPGNVTELVHLVRALAEQRRVSGPVRRAELPDPVREGPAARRLSPMEHAERSAILEALRRNGGNKARTAASLGIARATLYRKLREYRP</sequence>
<evidence type="ECO:0000313" key="9">
    <source>
        <dbReference type="Proteomes" id="UP000067448"/>
    </source>
</evidence>
<dbReference type="Gene3D" id="1.10.8.60">
    <property type="match status" value="1"/>
</dbReference>
<dbReference type="SUPFAM" id="SSF52540">
    <property type="entry name" value="P-loop containing nucleoside triphosphate hydrolases"/>
    <property type="match status" value="1"/>
</dbReference>
<organism evidence="8 9">
    <name type="scientific">Streptomyces scabiei</name>
    <dbReference type="NCBI Taxonomy" id="1930"/>
    <lineage>
        <taxon>Bacteria</taxon>
        <taxon>Bacillati</taxon>
        <taxon>Actinomycetota</taxon>
        <taxon>Actinomycetes</taxon>
        <taxon>Kitasatosporales</taxon>
        <taxon>Streptomycetaceae</taxon>
        <taxon>Streptomyces</taxon>
    </lineage>
</organism>
<keyword evidence="1" id="KW-0547">Nucleotide-binding</keyword>
<feature type="compositionally biased region" description="Gly residues" evidence="6">
    <location>
        <begin position="13"/>
        <end position="22"/>
    </location>
</feature>
<dbReference type="InterPro" id="IPR058031">
    <property type="entry name" value="AAA_lid_NorR"/>
</dbReference>